<dbReference type="Gene3D" id="1.25.10.10">
    <property type="entry name" value="Leucine-rich Repeat Variant"/>
    <property type="match status" value="1"/>
</dbReference>
<dbReference type="GO" id="GO:0005049">
    <property type="term" value="F:nuclear export signal receptor activity"/>
    <property type="evidence" value="ECO:0007669"/>
    <property type="project" value="TreeGrafter"/>
</dbReference>
<name>A0A8J5L7R2_ZINOF</name>
<comment type="similarity">
    <text evidence="3">Belongs to the XPO2/CSE1 family.</text>
</comment>
<evidence type="ECO:0000259" key="8">
    <source>
        <dbReference type="PROSITE" id="PS50166"/>
    </source>
</evidence>
<evidence type="ECO:0000256" key="6">
    <source>
        <dbReference type="ARBA" id="ARBA00022927"/>
    </source>
</evidence>
<dbReference type="InterPro" id="IPR011989">
    <property type="entry name" value="ARM-like"/>
</dbReference>
<sequence>MDIRPETLATWSLRSLSPEPQPRRAAEASLSSSAELPGFSTALLQLVAAPAVDDQIRLAAVVYFKNHLRFRWAPYAYDTASAISAPEKELIKTHLVAFMLNVPPRLVDSLRRAAAADDYHTVNGLLGAATSLFSKFRISFDNNALRLDLKYCLDGFAAPLLEMFLNTSRLISSNVTGPPETLRPLFESLRLCSEIFHSLNSIELPEFFQDHMNEWMSELLAFLGTSYSPAVEAEGTLDALRASICENLQLYMEKNEEDFKSCLGKFALTVCQLLMTSGSSLSRDQLTVTAIKFRTTGSTSVHHTLFGSPNFLQGICSSIIFPNIRLREEDEELFDVNYIEYIRRDVEGSDIDTRRRIACELLKGVALNYREQVTTITSMQIHEMLKLYATNPIKNWKEKDSEIYPVVALAPKAGSSAGYLVDVESFFTSIIVSELQEQDINASPMLKAGALKFFTVFREKIPKSAVITLLPHLASASDINPFLPLVMTNLFSALQLLESQENSYIMKCIMRVLGRCNVSSKVGIDRLARVLSEVCKNPRNPTFNHYLFESITALIGMSCEKDQFLICVFESHSFPVLQKILVDDVAEFWPYALQIFAQLVDVSKPPFSDTYLQLFQLLLLPSWKRSADAPALVQLLQAYLQKIPNELMTEGRLLEVILRSRRLLLVSRTEELEFYELSTVVENLPCEIIVPHLTNIWSVIFSLLKVRHVVKSVNSFMILQAFWIPNLKLISGAIERKLASVAATRLICESSVLSDDTFSELWGRMLDSIISLLAQPEQYFEQENGEPDLPETLGYSATFTRFHYGGKKEADRLKEIWDPKGFFVTSISRLSSSSPGRYGPVIHKYVDATNQAALLHLCTTYNCAIV</sequence>
<keyword evidence="7" id="KW-0539">Nucleus</keyword>
<keyword evidence="6" id="KW-0653">Protein transport</keyword>
<dbReference type="InterPro" id="IPR013713">
    <property type="entry name" value="XPO2_central"/>
</dbReference>
<dbReference type="Pfam" id="PF08506">
    <property type="entry name" value="Cse1"/>
    <property type="match status" value="1"/>
</dbReference>
<dbReference type="Pfam" id="PF03378">
    <property type="entry name" value="CAS_CSE1"/>
    <property type="match status" value="1"/>
</dbReference>
<proteinExistence type="inferred from homology"/>
<evidence type="ECO:0000256" key="5">
    <source>
        <dbReference type="ARBA" id="ARBA00022490"/>
    </source>
</evidence>
<dbReference type="InterPro" id="IPR005043">
    <property type="entry name" value="XPO2_C"/>
</dbReference>
<evidence type="ECO:0000256" key="1">
    <source>
        <dbReference type="ARBA" id="ARBA00004123"/>
    </source>
</evidence>
<keyword evidence="4" id="KW-0813">Transport</keyword>
<comment type="subcellular location">
    <subcellularLocation>
        <location evidence="2">Cytoplasm</location>
    </subcellularLocation>
    <subcellularLocation>
        <location evidence="1">Nucleus</location>
    </subcellularLocation>
</comment>
<dbReference type="GO" id="GO:0031267">
    <property type="term" value="F:small GTPase binding"/>
    <property type="evidence" value="ECO:0007669"/>
    <property type="project" value="InterPro"/>
</dbReference>
<dbReference type="GO" id="GO:0006606">
    <property type="term" value="P:protein import into nucleus"/>
    <property type="evidence" value="ECO:0007669"/>
    <property type="project" value="TreeGrafter"/>
</dbReference>
<dbReference type="InterPro" id="IPR001494">
    <property type="entry name" value="Importin-beta_N"/>
</dbReference>
<dbReference type="GO" id="GO:0006611">
    <property type="term" value="P:protein export from nucleus"/>
    <property type="evidence" value="ECO:0007669"/>
    <property type="project" value="TreeGrafter"/>
</dbReference>
<reference evidence="9 10" key="1">
    <citation type="submission" date="2020-08" db="EMBL/GenBank/DDBJ databases">
        <title>Plant Genome Project.</title>
        <authorList>
            <person name="Zhang R.-G."/>
        </authorList>
    </citation>
    <scope>NUCLEOTIDE SEQUENCE [LARGE SCALE GENOMIC DNA]</scope>
    <source>
        <tissue evidence="9">Rhizome</tissue>
    </source>
</reference>
<dbReference type="SMART" id="SM00913">
    <property type="entry name" value="IBN_N"/>
    <property type="match status" value="1"/>
</dbReference>
<gene>
    <name evidence="9" type="ORF">ZIOFF_033864</name>
</gene>
<dbReference type="InterPro" id="IPR016024">
    <property type="entry name" value="ARM-type_fold"/>
</dbReference>
<dbReference type="PROSITE" id="PS50166">
    <property type="entry name" value="IMPORTIN_B_NT"/>
    <property type="match status" value="1"/>
</dbReference>
<organism evidence="9 10">
    <name type="scientific">Zingiber officinale</name>
    <name type="common">Ginger</name>
    <name type="synonym">Amomum zingiber</name>
    <dbReference type="NCBI Taxonomy" id="94328"/>
    <lineage>
        <taxon>Eukaryota</taxon>
        <taxon>Viridiplantae</taxon>
        <taxon>Streptophyta</taxon>
        <taxon>Embryophyta</taxon>
        <taxon>Tracheophyta</taxon>
        <taxon>Spermatophyta</taxon>
        <taxon>Magnoliopsida</taxon>
        <taxon>Liliopsida</taxon>
        <taxon>Zingiberales</taxon>
        <taxon>Zingiberaceae</taxon>
        <taxon>Zingiber</taxon>
    </lineage>
</organism>
<evidence type="ECO:0000256" key="7">
    <source>
        <dbReference type="ARBA" id="ARBA00023242"/>
    </source>
</evidence>
<dbReference type="GO" id="GO:0005829">
    <property type="term" value="C:cytosol"/>
    <property type="evidence" value="ECO:0007669"/>
    <property type="project" value="TreeGrafter"/>
</dbReference>
<keyword evidence="5" id="KW-0963">Cytoplasm</keyword>
<dbReference type="SUPFAM" id="SSF48371">
    <property type="entry name" value="ARM repeat"/>
    <property type="match status" value="1"/>
</dbReference>
<protein>
    <recommendedName>
        <fullName evidence="8">Importin N-terminal domain-containing protein</fullName>
    </recommendedName>
</protein>
<comment type="caution">
    <text evidence="9">The sequence shown here is derived from an EMBL/GenBank/DDBJ whole genome shotgun (WGS) entry which is preliminary data.</text>
</comment>
<evidence type="ECO:0000313" key="9">
    <source>
        <dbReference type="EMBL" id="KAG6508490.1"/>
    </source>
</evidence>
<dbReference type="Proteomes" id="UP000734854">
    <property type="component" value="Unassembled WGS sequence"/>
</dbReference>
<evidence type="ECO:0000256" key="4">
    <source>
        <dbReference type="ARBA" id="ARBA00022448"/>
    </source>
</evidence>
<evidence type="ECO:0000313" key="10">
    <source>
        <dbReference type="Proteomes" id="UP000734854"/>
    </source>
</evidence>
<evidence type="ECO:0000256" key="2">
    <source>
        <dbReference type="ARBA" id="ARBA00004496"/>
    </source>
</evidence>
<evidence type="ECO:0000256" key="3">
    <source>
        <dbReference type="ARBA" id="ARBA00008669"/>
    </source>
</evidence>
<dbReference type="AlphaFoldDB" id="A0A8J5L7R2"/>
<keyword evidence="10" id="KW-1185">Reference proteome</keyword>
<feature type="domain" description="Importin N-terminal" evidence="8">
    <location>
        <begin position="26"/>
        <end position="101"/>
    </location>
</feature>
<dbReference type="PANTHER" id="PTHR10997:SF8">
    <property type="entry name" value="EXPORTIN-2"/>
    <property type="match status" value="1"/>
</dbReference>
<dbReference type="EMBL" id="JACMSC010000009">
    <property type="protein sequence ID" value="KAG6508490.1"/>
    <property type="molecule type" value="Genomic_DNA"/>
</dbReference>
<dbReference type="Pfam" id="PF03810">
    <property type="entry name" value="IBN_N"/>
    <property type="match status" value="1"/>
</dbReference>
<dbReference type="PANTHER" id="PTHR10997">
    <property type="entry name" value="IMPORTIN-7, 8, 11"/>
    <property type="match status" value="1"/>
</dbReference>
<dbReference type="GO" id="GO:0005635">
    <property type="term" value="C:nuclear envelope"/>
    <property type="evidence" value="ECO:0007669"/>
    <property type="project" value="TreeGrafter"/>
</dbReference>
<accession>A0A8J5L7R2</accession>